<evidence type="ECO:0000256" key="5">
    <source>
        <dbReference type="ARBA" id="ARBA00023180"/>
    </source>
</evidence>
<dbReference type="AlphaFoldDB" id="A0A834AYS8"/>
<dbReference type="Proteomes" id="UP000664940">
    <property type="component" value="Unassembled WGS sequence"/>
</dbReference>
<keyword evidence="1 6" id="KW-0245">EGF-like domain</keyword>
<feature type="domain" description="EGF-like" evidence="8">
    <location>
        <begin position="188"/>
        <end position="228"/>
    </location>
</feature>
<comment type="caution">
    <text evidence="6">Lacks conserved residue(s) required for the propagation of feature annotation.</text>
</comment>
<protein>
    <recommendedName>
        <fullName evidence="12">EGF-like and EMI domain-containing protein 1</fullName>
    </recommendedName>
</protein>
<evidence type="ECO:0000259" key="8">
    <source>
        <dbReference type="PROSITE" id="PS50026"/>
    </source>
</evidence>
<dbReference type="InterPro" id="IPR000152">
    <property type="entry name" value="EGF-type_Asp/Asn_hydroxyl_site"/>
</dbReference>
<feature type="signal peptide" evidence="7">
    <location>
        <begin position="1"/>
        <end position="23"/>
    </location>
</feature>
<keyword evidence="3" id="KW-0677">Repeat</keyword>
<dbReference type="InterPro" id="IPR000742">
    <property type="entry name" value="EGF"/>
</dbReference>
<comment type="caution">
    <text evidence="10">The sequence shown here is derived from an EMBL/GenBank/DDBJ whole genome shotgun (WGS) entry which is preliminary data.</text>
</comment>
<dbReference type="Pfam" id="PF07546">
    <property type="entry name" value="EMI"/>
    <property type="match status" value="1"/>
</dbReference>
<dbReference type="PANTHER" id="PTHR24034:SF209">
    <property type="entry name" value="EGF-LIKE DOMAIN-CONTAINING PROTEIN"/>
    <property type="match status" value="1"/>
</dbReference>
<organism evidence="10 11">
    <name type="scientific">Phyllostomus discolor</name>
    <name type="common">pale spear-nosed bat</name>
    <dbReference type="NCBI Taxonomy" id="89673"/>
    <lineage>
        <taxon>Eukaryota</taxon>
        <taxon>Metazoa</taxon>
        <taxon>Chordata</taxon>
        <taxon>Craniata</taxon>
        <taxon>Vertebrata</taxon>
        <taxon>Euteleostomi</taxon>
        <taxon>Mammalia</taxon>
        <taxon>Eutheria</taxon>
        <taxon>Laurasiatheria</taxon>
        <taxon>Chiroptera</taxon>
        <taxon>Yangochiroptera</taxon>
        <taxon>Phyllostomidae</taxon>
        <taxon>Phyllostominae</taxon>
        <taxon>Phyllostomus</taxon>
    </lineage>
</organism>
<dbReference type="PROSITE" id="PS01186">
    <property type="entry name" value="EGF_2"/>
    <property type="match status" value="2"/>
</dbReference>
<evidence type="ECO:0008006" key="12">
    <source>
        <dbReference type="Google" id="ProtNLM"/>
    </source>
</evidence>
<keyword evidence="2 7" id="KW-0732">Signal</keyword>
<dbReference type="InterPro" id="IPR018097">
    <property type="entry name" value="EGF_Ca-bd_CS"/>
</dbReference>
<dbReference type="PANTHER" id="PTHR24034">
    <property type="entry name" value="EGF-LIKE DOMAIN-CONTAINING PROTEIN"/>
    <property type="match status" value="1"/>
</dbReference>
<name>A0A834AYS8_9CHIR</name>
<dbReference type="InterPro" id="IPR050751">
    <property type="entry name" value="ECM_structural_protein"/>
</dbReference>
<evidence type="ECO:0000256" key="2">
    <source>
        <dbReference type="ARBA" id="ARBA00022729"/>
    </source>
</evidence>
<evidence type="ECO:0000259" key="9">
    <source>
        <dbReference type="PROSITE" id="PS51041"/>
    </source>
</evidence>
<dbReference type="InterPro" id="IPR011489">
    <property type="entry name" value="EMI_domain"/>
</dbReference>
<dbReference type="InterPro" id="IPR026823">
    <property type="entry name" value="cEGF"/>
</dbReference>
<dbReference type="InterPro" id="IPR001881">
    <property type="entry name" value="EGF-like_Ca-bd_dom"/>
</dbReference>
<dbReference type="Pfam" id="PF14670">
    <property type="entry name" value="FXa_inhibition"/>
    <property type="match status" value="1"/>
</dbReference>
<accession>A0A834AYS8</accession>
<dbReference type="PROSITE" id="PS01187">
    <property type="entry name" value="EGF_CA"/>
    <property type="match status" value="1"/>
</dbReference>
<dbReference type="PROSITE" id="PS00022">
    <property type="entry name" value="EGF_1"/>
    <property type="match status" value="1"/>
</dbReference>
<dbReference type="EMBL" id="JABVXQ010000003">
    <property type="protein sequence ID" value="KAF6118426.1"/>
    <property type="molecule type" value="Genomic_DNA"/>
</dbReference>
<dbReference type="PROSITE" id="PS00010">
    <property type="entry name" value="ASX_HYDROXYL"/>
    <property type="match status" value="1"/>
</dbReference>
<dbReference type="PROSITE" id="PS51041">
    <property type="entry name" value="EMI"/>
    <property type="match status" value="1"/>
</dbReference>
<evidence type="ECO:0000256" key="3">
    <source>
        <dbReference type="ARBA" id="ARBA00022737"/>
    </source>
</evidence>
<keyword evidence="4" id="KW-1015">Disulfide bond</keyword>
<evidence type="ECO:0000313" key="10">
    <source>
        <dbReference type="EMBL" id="KAF6118426.1"/>
    </source>
</evidence>
<feature type="domain" description="EMI" evidence="9">
    <location>
        <begin position="30"/>
        <end position="111"/>
    </location>
</feature>
<dbReference type="SUPFAM" id="SSF57184">
    <property type="entry name" value="Growth factor receptor domain"/>
    <property type="match status" value="1"/>
</dbReference>
<feature type="chain" id="PRO_5032552677" description="EGF-like and EMI domain-containing protein 1" evidence="7">
    <location>
        <begin position="24"/>
        <end position="229"/>
    </location>
</feature>
<dbReference type="SMART" id="SM00181">
    <property type="entry name" value="EGF"/>
    <property type="match status" value="3"/>
</dbReference>
<dbReference type="Gene3D" id="2.10.25.10">
    <property type="entry name" value="Laminin"/>
    <property type="match status" value="3"/>
</dbReference>
<evidence type="ECO:0000256" key="7">
    <source>
        <dbReference type="SAM" id="SignalP"/>
    </source>
</evidence>
<keyword evidence="5" id="KW-0325">Glycoprotein</keyword>
<evidence type="ECO:0000256" key="6">
    <source>
        <dbReference type="PROSITE-ProRule" id="PRU00076"/>
    </source>
</evidence>
<sequence>MTSQLWPWCFCAWVAAGWPRGSAVQLRPDMPNVCEEWQLTVVGLPHPCVQAFTSTVKLWRRGCAGPGQCVGYERRTQYYTIYRQAYSVEQQTVYRCCPGWSRQDHEPGCLRSASAVGTCFHGRSRSDREAQRCQCSRGFQGPHCQYDVNECAVDNGGCRDQCCNTIGSYYCRCHAGRKLEQDGRGCEDIDECAVVNGGCQQRCINTLGTFHCECDTGYRLHADERTCIS</sequence>
<dbReference type="FunFam" id="2.10.25.10:FF:001129">
    <property type="entry name" value="Predicted protein"/>
    <property type="match status" value="1"/>
</dbReference>
<evidence type="ECO:0000256" key="1">
    <source>
        <dbReference type="ARBA" id="ARBA00022536"/>
    </source>
</evidence>
<dbReference type="PROSITE" id="PS50026">
    <property type="entry name" value="EGF_3"/>
    <property type="match status" value="1"/>
</dbReference>
<dbReference type="SMART" id="SM00179">
    <property type="entry name" value="EGF_CA"/>
    <property type="match status" value="2"/>
</dbReference>
<dbReference type="FunFam" id="2.10.25.10:FF:000010">
    <property type="entry name" value="Pro-epidermal growth factor"/>
    <property type="match status" value="1"/>
</dbReference>
<dbReference type="GO" id="GO:0005509">
    <property type="term" value="F:calcium ion binding"/>
    <property type="evidence" value="ECO:0007669"/>
    <property type="project" value="InterPro"/>
</dbReference>
<gene>
    <name evidence="10" type="ORF">HJG60_004295</name>
</gene>
<proteinExistence type="predicted"/>
<dbReference type="InterPro" id="IPR009030">
    <property type="entry name" value="Growth_fac_rcpt_cys_sf"/>
</dbReference>
<evidence type="ECO:0000313" key="11">
    <source>
        <dbReference type="Proteomes" id="UP000664940"/>
    </source>
</evidence>
<evidence type="ECO:0000256" key="4">
    <source>
        <dbReference type="ARBA" id="ARBA00023157"/>
    </source>
</evidence>
<dbReference type="Pfam" id="PF12662">
    <property type="entry name" value="cEGF"/>
    <property type="match status" value="1"/>
</dbReference>
<reference evidence="10 11" key="1">
    <citation type="journal article" date="2020" name="Nature">
        <title>Six reference-quality genomes reveal evolution of bat adaptations.</title>
        <authorList>
            <person name="Jebb D."/>
            <person name="Huang Z."/>
            <person name="Pippel M."/>
            <person name="Hughes G.M."/>
            <person name="Lavrichenko K."/>
            <person name="Devanna P."/>
            <person name="Winkler S."/>
            <person name="Jermiin L.S."/>
            <person name="Skirmuntt E.C."/>
            <person name="Katzourakis A."/>
            <person name="Burkitt-Gray L."/>
            <person name="Ray D.A."/>
            <person name="Sullivan K.A.M."/>
            <person name="Roscito J.G."/>
            <person name="Kirilenko B.M."/>
            <person name="Davalos L.M."/>
            <person name="Corthals A.P."/>
            <person name="Power M.L."/>
            <person name="Jones G."/>
            <person name="Ransome R.D."/>
            <person name="Dechmann D.K.N."/>
            <person name="Locatelli A.G."/>
            <person name="Puechmaille S.J."/>
            <person name="Fedrigo O."/>
            <person name="Jarvis E.D."/>
            <person name="Hiller M."/>
            <person name="Vernes S.C."/>
            <person name="Myers E.W."/>
            <person name="Teeling E.C."/>
        </authorList>
    </citation>
    <scope>NUCLEOTIDE SEQUENCE [LARGE SCALE GENOMIC DNA]</scope>
    <source>
        <strain evidence="10">Bat1K_MPI-CBG_1</strain>
    </source>
</reference>